<evidence type="ECO:0000256" key="3">
    <source>
        <dbReference type="ARBA" id="ARBA00022840"/>
    </source>
</evidence>
<dbReference type="InterPro" id="IPR050093">
    <property type="entry name" value="ABC_SmlMolc_Importer"/>
</dbReference>
<gene>
    <name evidence="6" type="ORF">BJ969_000496</name>
</gene>
<organism evidence="6 7">
    <name type="scientific">Saccharopolyspora gloriosae</name>
    <dbReference type="NCBI Taxonomy" id="455344"/>
    <lineage>
        <taxon>Bacteria</taxon>
        <taxon>Bacillati</taxon>
        <taxon>Actinomycetota</taxon>
        <taxon>Actinomycetes</taxon>
        <taxon>Pseudonocardiales</taxon>
        <taxon>Pseudonocardiaceae</taxon>
        <taxon>Saccharopolyspora</taxon>
    </lineage>
</organism>
<keyword evidence="3 6" id="KW-0067">ATP-binding</keyword>
<keyword evidence="7" id="KW-1185">Reference proteome</keyword>
<dbReference type="PANTHER" id="PTHR42781:SF4">
    <property type="entry name" value="SPERMIDINE_PUTRESCINE IMPORT ATP-BINDING PROTEIN POTA"/>
    <property type="match status" value="1"/>
</dbReference>
<accession>A0A840NB16</accession>
<protein>
    <recommendedName>
        <fullName evidence="4">ABC-type quaternary amine transporter</fullName>
        <ecNumber evidence="4">7.6.2.9</ecNumber>
    </recommendedName>
</protein>
<dbReference type="InterPro" id="IPR003593">
    <property type="entry name" value="AAA+_ATPase"/>
</dbReference>
<evidence type="ECO:0000256" key="1">
    <source>
        <dbReference type="ARBA" id="ARBA00022448"/>
    </source>
</evidence>
<dbReference type="InterPro" id="IPR027417">
    <property type="entry name" value="P-loop_NTPase"/>
</dbReference>
<dbReference type="GO" id="GO:0005524">
    <property type="term" value="F:ATP binding"/>
    <property type="evidence" value="ECO:0007669"/>
    <property type="project" value="UniProtKB-KW"/>
</dbReference>
<dbReference type="Gene3D" id="3.40.50.300">
    <property type="entry name" value="P-loop containing nucleotide triphosphate hydrolases"/>
    <property type="match status" value="1"/>
</dbReference>
<dbReference type="PANTHER" id="PTHR42781">
    <property type="entry name" value="SPERMIDINE/PUTRESCINE IMPORT ATP-BINDING PROTEIN POTA"/>
    <property type="match status" value="1"/>
</dbReference>
<dbReference type="AlphaFoldDB" id="A0A840NB16"/>
<evidence type="ECO:0000259" key="5">
    <source>
        <dbReference type="PROSITE" id="PS50893"/>
    </source>
</evidence>
<dbReference type="SMART" id="SM00382">
    <property type="entry name" value="AAA"/>
    <property type="match status" value="1"/>
</dbReference>
<dbReference type="Pfam" id="PF00005">
    <property type="entry name" value="ABC_tran"/>
    <property type="match status" value="1"/>
</dbReference>
<dbReference type="InterPro" id="IPR003439">
    <property type="entry name" value="ABC_transporter-like_ATP-bd"/>
</dbReference>
<dbReference type="GO" id="GO:0016887">
    <property type="term" value="F:ATP hydrolysis activity"/>
    <property type="evidence" value="ECO:0007669"/>
    <property type="project" value="InterPro"/>
</dbReference>
<keyword evidence="2" id="KW-0547">Nucleotide-binding</keyword>
<dbReference type="PROSITE" id="PS00211">
    <property type="entry name" value="ABC_TRANSPORTER_1"/>
    <property type="match status" value="1"/>
</dbReference>
<evidence type="ECO:0000313" key="6">
    <source>
        <dbReference type="EMBL" id="MBB5067408.1"/>
    </source>
</evidence>
<feature type="domain" description="ABC transporter" evidence="5">
    <location>
        <begin position="3"/>
        <end position="233"/>
    </location>
</feature>
<dbReference type="GO" id="GO:0015418">
    <property type="term" value="F:ABC-type quaternary ammonium compound transporting activity"/>
    <property type="evidence" value="ECO:0007669"/>
    <property type="project" value="UniProtKB-EC"/>
</dbReference>
<evidence type="ECO:0000313" key="7">
    <source>
        <dbReference type="Proteomes" id="UP000580474"/>
    </source>
</evidence>
<evidence type="ECO:0000256" key="2">
    <source>
        <dbReference type="ARBA" id="ARBA00022741"/>
    </source>
</evidence>
<proteinExistence type="predicted"/>
<dbReference type="PROSITE" id="PS50893">
    <property type="entry name" value="ABC_TRANSPORTER_2"/>
    <property type="match status" value="1"/>
</dbReference>
<dbReference type="SUPFAM" id="SSF52540">
    <property type="entry name" value="P-loop containing nucleoside triphosphate hydrolases"/>
    <property type="match status" value="1"/>
</dbReference>
<name>A0A840NB16_9PSEU</name>
<dbReference type="Proteomes" id="UP000580474">
    <property type="component" value="Unassembled WGS sequence"/>
</dbReference>
<dbReference type="EC" id="7.6.2.9" evidence="4"/>
<dbReference type="RefSeq" id="WP_184476920.1">
    <property type="nucleotide sequence ID" value="NZ_JACHIV010000001.1"/>
</dbReference>
<evidence type="ECO:0000256" key="4">
    <source>
        <dbReference type="ARBA" id="ARBA00066388"/>
    </source>
</evidence>
<comment type="caution">
    <text evidence="6">The sequence shown here is derived from an EMBL/GenBank/DDBJ whole genome shotgun (WGS) entry which is preliminary data.</text>
</comment>
<keyword evidence="1" id="KW-0813">Transport</keyword>
<dbReference type="InterPro" id="IPR017871">
    <property type="entry name" value="ABC_transporter-like_CS"/>
</dbReference>
<dbReference type="FunFam" id="3.40.50.300:FF:000425">
    <property type="entry name" value="Probable ABC transporter, ATP-binding subunit"/>
    <property type="match status" value="1"/>
</dbReference>
<dbReference type="EMBL" id="JACHIV010000001">
    <property type="protein sequence ID" value="MBB5067408.1"/>
    <property type="molecule type" value="Genomic_DNA"/>
</dbReference>
<reference evidence="6 7" key="1">
    <citation type="submission" date="2020-08" db="EMBL/GenBank/DDBJ databases">
        <title>Sequencing the genomes of 1000 actinobacteria strains.</title>
        <authorList>
            <person name="Klenk H.-P."/>
        </authorList>
    </citation>
    <scope>NUCLEOTIDE SEQUENCE [LARGE SCALE GENOMIC DNA]</scope>
    <source>
        <strain evidence="6 7">DSM 45582</strain>
    </source>
</reference>
<sequence length="345" mass="36381">MGLEVHGLTVRFGETTAVREVDLSVLDGEVLALLGPSGCGKSTLLRTVAGLERPTAGAVRWNGRDLDAVPVHQRRFGMVFQDGQLFPHRDVAGNVGFGPRMRGVGGAARAARVAELLELVGLAGYGARRVTDLSGGEAQRVALARALAADPELLLLDEPLSALDRMLRERLAVDLAALLGQGPSTALVVTHDHDEAFTLADRVAVMARGAVLQADTPALLWRHPADDEVAEFLGCTTFLPATVRDGTATCALGTVEVTAKDGDARLGLRAAGVRAERARPDVPGGAEPVGTVRERVHRHDHVRLAVNVPEFGRVEAVAHIADAPAIEDEVRLRLDPDGIALVGGD</sequence>